<accession>S0A1J9</accession>
<dbReference type="EMBL" id="KC821618">
    <property type="protein sequence ID" value="AGO48367.1"/>
    <property type="molecule type" value="Genomic_DNA"/>
</dbReference>
<dbReference type="Proteomes" id="UP000014711">
    <property type="component" value="Segment"/>
</dbReference>
<name>S0A1J9_9CAUD</name>
<reference evidence="3" key="2">
    <citation type="submission" date="2013-03" db="EMBL/GenBank/DDBJ databases">
        <title>The Cellulophaga phages: a novel, diverse, and globally ubiquitous model system.</title>
        <authorList>
            <person name="Holmfeldt K."/>
            <person name="Solonenko N."/>
            <person name="Shah M."/>
            <person name="Corrier K."/>
            <person name="Riemann L."/>
            <person name="VerBerkmoes N.C."/>
            <person name="Sullivan M.B."/>
        </authorList>
    </citation>
    <scope>NUCLEOTIDE SEQUENCE [LARGE SCALE GENOMIC DNA]</scope>
</reference>
<feature type="compositionally biased region" description="Acidic residues" evidence="1">
    <location>
        <begin position="613"/>
        <end position="623"/>
    </location>
</feature>
<proteinExistence type="predicted"/>
<keyword evidence="2" id="KW-0067">ATP-binding</keyword>
<keyword evidence="2" id="KW-0378">Hydrolase</keyword>
<feature type="region of interest" description="Disordered" evidence="1">
    <location>
        <begin position="593"/>
        <end position="623"/>
    </location>
</feature>
<sequence length="623" mass="72122">MEINGFTVDEYNVHKIKDGASASTCPKCSHERKKKTDKCMSVFWDTGLGSCNHCGEVTQLHTYKKKNEIKVYSRPEPKEKSKLSDVVVNWFKEERHISEQTLIDLKISESVKWMPKAKKEINTIEFNYFLHGELVNVKSRGKNKDFMFEKNCELIMYNIDSIIGQNECILVEGEPDALAWHESGYKKVSSVPNGFTLPKPDGSSTINLSYLDNYYFVFENIEKIYLGFDNDTAGNEGTKEFIRRMGAEKCYLIDYADCKDGNEYLKKYGKEALLKLKEEAKLVPLEGIKTIKDVDAELVDFWLNGAPRGKTVDMEGLDECASFVNKQYTLLVSAPNSGKSDLIDHFTSKFSIKYGDKVGICSTENKPLHFHYDKIFKKINGNRPNANNYQSEIVLNTKAYVEEHFFHVDQESRYYLEDVLAKFAELVKRKGCRWFVLDPFNKIDLKDFSKTDINKYTAEYHQKIDEFVTKYDCHLFLVVHPTKMQLKEGSDKTFIMPTAYNIKGGGEHFDMSYNIIGLVRDHERGVVQIRTLKWKFQHLGNQGVDTWFGWNINNGRYTKPDGYYDSTTTDQPSFTWDNSNWLFTNKEETRQEFQAEEKPIKYMSPSEAFAPLGEEEKEDEVPF</sequence>
<dbReference type="InterPro" id="IPR027417">
    <property type="entry name" value="P-loop_NTPase"/>
</dbReference>
<keyword evidence="2" id="KW-0347">Helicase</keyword>
<keyword evidence="2" id="KW-0547">Nucleotide-binding</keyword>
<dbReference type="RefSeq" id="YP_008241945.1">
    <property type="nucleotide sequence ID" value="NC_021802.1"/>
</dbReference>
<dbReference type="GO" id="GO:0003697">
    <property type="term" value="F:single-stranded DNA binding"/>
    <property type="evidence" value="ECO:0007669"/>
    <property type="project" value="InterPro"/>
</dbReference>
<evidence type="ECO:0000256" key="1">
    <source>
        <dbReference type="SAM" id="MobiDB-lite"/>
    </source>
</evidence>
<dbReference type="GeneID" id="16796971"/>
<protein>
    <submittedName>
        <fullName evidence="2">DNA primase/helicase, TOPRIM</fullName>
    </submittedName>
</protein>
<evidence type="ECO:0000313" key="2">
    <source>
        <dbReference type="EMBL" id="AGO48367.1"/>
    </source>
</evidence>
<dbReference type="KEGG" id="vg:16796971"/>
<dbReference type="InterPro" id="IPR027032">
    <property type="entry name" value="Twinkle-like"/>
</dbReference>
<reference evidence="2 3" key="1">
    <citation type="journal article" date="2013" name="Proc. Natl. Acad. Sci. U.S.A.">
        <title>Twelve previously unknown phage genera are ubiquitous in global oceans.</title>
        <authorList>
            <person name="Holmfeldt K."/>
            <person name="Solonenko N."/>
            <person name="Shah M."/>
            <person name="Corrier K."/>
            <person name="Riemann L."/>
            <person name="Verberkmoes N.C."/>
            <person name="Sullivan M.B."/>
        </authorList>
    </citation>
    <scope>NUCLEOTIDE SEQUENCE [LARGE SCALE GENOMIC DNA]</scope>
    <source>
        <strain evidence="2">Phi10:1</strain>
    </source>
</reference>
<evidence type="ECO:0000313" key="3">
    <source>
        <dbReference type="Proteomes" id="UP000014711"/>
    </source>
</evidence>
<dbReference type="PANTHER" id="PTHR12873:SF0">
    <property type="entry name" value="TWINKLE MTDNA HELICASE"/>
    <property type="match status" value="1"/>
</dbReference>
<dbReference type="Gene3D" id="3.40.50.300">
    <property type="entry name" value="P-loop containing nucleotide triphosphate hydrolases"/>
    <property type="match status" value="1"/>
</dbReference>
<dbReference type="PANTHER" id="PTHR12873">
    <property type="entry name" value="T7-LIKE MITOCHONDRIAL DNA HELICASE"/>
    <property type="match status" value="1"/>
</dbReference>
<dbReference type="CDD" id="cd01029">
    <property type="entry name" value="TOPRIM_primases"/>
    <property type="match status" value="1"/>
</dbReference>
<dbReference type="GO" id="GO:0043139">
    <property type="term" value="F:5'-3' DNA helicase activity"/>
    <property type="evidence" value="ECO:0007669"/>
    <property type="project" value="InterPro"/>
</dbReference>
<dbReference type="InterPro" id="IPR034154">
    <property type="entry name" value="TOPRIM_DnaG/twinkle"/>
</dbReference>
<dbReference type="SUPFAM" id="SSF56731">
    <property type="entry name" value="DNA primase core"/>
    <property type="match status" value="1"/>
</dbReference>
<dbReference type="SUPFAM" id="SSF52540">
    <property type="entry name" value="P-loop containing nucleoside triphosphate hydrolases"/>
    <property type="match status" value="1"/>
</dbReference>
<dbReference type="Pfam" id="PF13155">
    <property type="entry name" value="Toprim_2"/>
    <property type="match status" value="1"/>
</dbReference>
<gene>
    <name evidence="2" type="ORF">Phi10:1_gp026</name>
</gene>
<dbReference type="Gene3D" id="3.40.1360.10">
    <property type="match status" value="1"/>
</dbReference>
<keyword evidence="3" id="KW-1185">Reference proteome</keyword>
<organism evidence="2 3">
    <name type="scientific">Cellulophaga phage phi10:1</name>
    <dbReference type="NCBI Taxonomy" id="1327981"/>
    <lineage>
        <taxon>Viruses</taxon>
        <taxon>Duplodnaviria</taxon>
        <taxon>Heunggongvirae</taxon>
        <taxon>Uroviricota</taxon>
        <taxon>Caudoviricetes</taxon>
        <taxon>Assiduviridae</taxon>
        <taxon>Cebadecemvirus</taxon>
        <taxon>Cebadecemvirus phi10una</taxon>
    </lineage>
</organism>